<proteinExistence type="predicted"/>
<comment type="caution">
    <text evidence="1">The sequence shown here is derived from an EMBL/GenBank/DDBJ whole genome shotgun (WGS) entry which is preliminary data.</text>
</comment>
<dbReference type="EMBL" id="AWXR01000025">
    <property type="protein sequence ID" value="ERM82535.1"/>
    <property type="molecule type" value="Genomic_DNA"/>
</dbReference>
<protein>
    <submittedName>
        <fullName evidence="1">Uncharacterized protein</fullName>
    </submittedName>
</protein>
<evidence type="ECO:0000313" key="1">
    <source>
        <dbReference type="EMBL" id="ERM82535.1"/>
    </source>
</evidence>
<dbReference type="PATRIC" id="fig|1123057.7.peg.2559"/>
<accession>U5BPN7</accession>
<keyword evidence="2" id="KW-1185">Reference proteome</keyword>
<dbReference type="eggNOG" id="ENOG5034AAJ">
    <property type="taxonomic scope" value="Bacteria"/>
</dbReference>
<sequence length="93" mass="10929">MEMDITCTFGAYKIIQTIKNKDELLILSEWGSLNRLFESSRIFLINKKRALFGVYLCKQECAQKIIDLMENIDYKDWDQLKPDSRHFSGSFIA</sequence>
<evidence type="ECO:0000313" key="2">
    <source>
        <dbReference type="Proteomes" id="UP000016843"/>
    </source>
</evidence>
<organism evidence="1 2">
    <name type="scientific">Rhodonellum psychrophilum GCM71 = DSM 17998</name>
    <dbReference type="NCBI Taxonomy" id="1123057"/>
    <lineage>
        <taxon>Bacteria</taxon>
        <taxon>Pseudomonadati</taxon>
        <taxon>Bacteroidota</taxon>
        <taxon>Cytophagia</taxon>
        <taxon>Cytophagales</taxon>
        <taxon>Cytophagaceae</taxon>
        <taxon>Rhodonellum</taxon>
    </lineage>
</organism>
<dbReference type="AlphaFoldDB" id="U5BPN7"/>
<dbReference type="Proteomes" id="UP000016843">
    <property type="component" value="Unassembled WGS sequence"/>
</dbReference>
<name>U5BPN7_9BACT</name>
<gene>
    <name evidence="1" type="ORF">P872_05785</name>
</gene>
<reference evidence="1 2" key="1">
    <citation type="journal article" date="2013" name="Genome Announc.">
        <title>Draft Genome Sequence of the Psychrophilic and Alkaliphilic Rhodonellum psychrophilum Strain GCM71T.</title>
        <authorList>
            <person name="Hauptmann A.L."/>
            <person name="Glaring M.A."/>
            <person name="Hallin P.F."/>
            <person name="Prieme A."/>
            <person name="Stougaard P."/>
        </authorList>
    </citation>
    <scope>NUCLEOTIDE SEQUENCE [LARGE SCALE GENOMIC DNA]</scope>
    <source>
        <strain evidence="1 2">GCM71</strain>
    </source>
</reference>